<organism evidence="1 2">
    <name type="scientific">Avena sativa</name>
    <name type="common">Oat</name>
    <dbReference type="NCBI Taxonomy" id="4498"/>
    <lineage>
        <taxon>Eukaryota</taxon>
        <taxon>Viridiplantae</taxon>
        <taxon>Streptophyta</taxon>
        <taxon>Embryophyta</taxon>
        <taxon>Tracheophyta</taxon>
        <taxon>Spermatophyta</taxon>
        <taxon>Magnoliopsida</taxon>
        <taxon>Liliopsida</taxon>
        <taxon>Poales</taxon>
        <taxon>Poaceae</taxon>
        <taxon>BOP clade</taxon>
        <taxon>Pooideae</taxon>
        <taxon>Poodae</taxon>
        <taxon>Poeae</taxon>
        <taxon>Poeae Chloroplast Group 1 (Aveneae type)</taxon>
        <taxon>Aveninae</taxon>
        <taxon>Avena</taxon>
    </lineage>
</organism>
<keyword evidence="2" id="KW-1185">Reference proteome</keyword>
<accession>A0ACD5TE49</accession>
<evidence type="ECO:0000313" key="2">
    <source>
        <dbReference type="Proteomes" id="UP001732700"/>
    </source>
</evidence>
<dbReference type="EnsemblPlants" id="AVESA.00010b.r2.1AG0038220.1">
    <property type="protein sequence ID" value="AVESA.00010b.r2.1AG0038220.1.CDS.1"/>
    <property type="gene ID" value="AVESA.00010b.r2.1AG0038220"/>
</dbReference>
<dbReference type="Proteomes" id="UP001732700">
    <property type="component" value="Chromosome 1A"/>
</dbReference>
<reference evidence="1" key="2">
    <citation type="submission" date="2025-09" db="UniProtKB">
        <authorList>
            <consortium name="EnsemblPlants"/>
        </authorList>
    </citation>
    <scope>IDENTIFICATION</scope>
</reference>
<proteinExistence type="predicted"/>
<protein>
    <submittedName>
        <fullName evidence="1">Uncharacterized protein</fullName>
    </submittedName>
</protein>
<sequence>METPTLAELRAADADIVYSLHFQDGGRVATAAAVGCVCLDYLTCSECERILGQSFVAIELAVRKKQRTDLPVPVARVDAGPGQGHGVEESDGVAISGKAGQLGPGSHPPLVGVEKSDAVAISDNADKLGPGSHSPLVGVEKSDAAISATADQLWAGSHPPSDGVEASDAAAGMANRLEPGPHGVEGSDAAFSGTADRLGHGSHPSSDGVDAAISGMANRLGLGSHPPSPSDGVEGSDKATPSMADRLAPGSNGGVDVFETSISGMAARLGLAAAVGERAEEVFRKMEEARAWPHHRSFRRKDRNKGLLYAACISVACRNDNEGSARSLRELALATTNGAGAVSRWEIARLVAHIRRRLGEEEAGQGTCIGMVCASSYVRRFGELIRLGEAGKTAALKVARRVGEDLLDVRHSPECVAAAVVCLSLERVGARKSDVKDVAAATGITQSTIRKVCKKLRPHAEMLFG</sequence>
<name>A0ACD5TE49_AVESA</name>
<reference evidence="1" key="1">
    <citation type="submission" date="2021-05" db="EMBL/GenBank/DDBJ databases">
        <authorList>
            <person name="Scholz U."/>
            <person name="Mascher M."/>
            <person name="Fiebig A."/>
        </authorList>
    </citation>
    <scope>NUCLEOTIDE SEQUENCE [LARGE SCALE GENOMIC DNA]</scope>
</reference>
<evidence type="ECO:0000313" key="1">
    <source>
        <dbReference type="EnsemblPlants" id="AVESA.00010b.r2.1AG0038220.1.CDS.1"/>
    </source>
</evidence>